<dbReference type="Pfam" id="PF01121">
    <property type="entry name" value="CoaE"/>
    <property type="match status" value="1"/>
</dbReference>
<sequence>MIKIGLTGGIGSGKSTVSSMLKEEGIKIIDADIVARDVVEKHSVIIDKVKSVFGERFIDSSGKLKRRELGDYIFSDIDKKNRYENIIIPFIKKEIFKKVDELGKKGERLCVIDGATLIENGFHKYTDMILLVWVSKKIQMCRVKERDKLTEMQIIDRINSQMSLEEKKKYANFVLDNSNTLDETKRQLKEILNKITLKL</sequence>
<dbReference type="PROSITE" id="PS51219">
    <property type="entry name" value="DPCK"/>
    <property type="match status" value="1"/>
</dbReference>
<dbReference type="EC" id="2.7.1.24" evidence="3 4"/>
<dbReference type="InterPro" id="IPR001977">
    <property type="entry name" value="Depp_CoAkinase"/>
</dbReference>
<dbReference type="EMBL" id="JBJHZX010000004">
    <property type="protein sequence ID" value="MFL0194746.1"/>
    <property type="molecule type" value="Genomic_DNA"/>
</dbReference>
<comment type="similarity">
    <text evidence="3">Belongs to the CoaE family.</text>
</comment>
<evidence type="ECO:0000256" key="1">
    <source>
        <dbReference type="ARBA" id="ARBA00022741"/>
    </source>
</evidence>
<comment type="pathway">
    <text evidence="3">Cofactor biosynthesis; coenzyme A biosynthesis; CoA from (R)-pantothenate: step 5/5.</text>
</comment>
<dbReference type="HAMAP" id="MF_00376">
    <property type="entry name" value="Dephospho_CoA_kinase"/>
    <property type="match status" value="1"/>
</dbReference>
<feature type="binding site" evidence="3">
    <location>
        <begin position="11"/>
        <end position="16"/>
    </location>
    <ligand>
        <name>ATP</name>
        <dbReference type="ChEBI" id="CHEBI:30616"/>
    </ligand>
</feature>
<comment type="caution">
    <text evidence="5">The sequence shown here is derived from an EMBL/GenBank/DDBJ whole genome shotgun (WGS) entry which is preliminary data.</text>
</comment>
<evidence type="ECO:0000256" key="3">
    <source>
        <dbReference type="HAMAP-Rule" id="MF_00376"/>
    </source>
</evidence>
<keyword evidence="6" id="KW-1185">Reference proteome</keyword>
<dbReference type="RefSeq" id="WP_406790869.1">
    <property type="nucleotide sequence ID" value="NZ_JBJHZX010000004.1"/>
</dbReference>
<keyword evidence="3 5" id="KW-0808">Transferase</keyword>
<dbReference type="Proteomes" id="UP001623660">
    <property type="component" value="Unassembled WGS sequence"/>
</dbReference>
<dbReference type="GO" id="GO:0004140">
    <property type="term" value="F:dephospho-CoA kinase activity"/>
    <property type="evidence" value="ECO:0007669"/>
    <property type="project" value="UniProtKB-EC"/>
</dbReference>
<keyword evidence="1 3" id="KW-0547">Nucleotide-binding</keyword>
<comment type="subcellular location">
    <subcellularLocation>
        <location evidence="3">Cytoplasm</location>
    </subcellularLocation>
</comment>
<dbReference type="Gene3D" id="3.40.50.300">
    <property type="entry name" value="P-loop containing nucleotide triphosphate hydrolases"/>
    <property type="match status" value="1"/>
</dbReference>
<evidence type="ECO:0000313" key="5">
    <source>
        <dbReference type="EMBL" id="MFL0194746.1"/>
    </source>
</evidence>
<proteinExistence type="inferred from homology"/>
<protein>
    <recommendedName>
        <fullName evidence="3 4">Dephospho-CoA kinase</fullName>
        <ecNumber evidence="3 4">2.7.1.24</ecNumber>
    </recommendedName>
    <alternativeName>
        <fullName evidence="3">Dephosphocoenzyme A kinase</fullName>
    </alternativeName>
</protein>
<keyword evidence="3" id="KW-0963">Cytoplasm</keyword>
<dbReference type="PANTHER" id="PTHR10695:SF46">
    <property type="entry name" value="BIFUNCTIONAL COENZYME A SYNTHASE-RELATED"/>
    <property type="match status" value="1"/>
</dbReference>
<comment type="function">
    <text evidence="3">Catalyzes the phosphorylation of the 3'-hydroxyl group of dephosphocoenzyme A to form coenzyme A.</text>
</comment>
<keyword evidence="3" id="KW-0173">Coenzyme A biosynthesis</keyword>
<organism evidence="5 6">
    <name type="scientific">Candidatus Clostridium eludens</name>
    <dbReference type="NCBI Taxonomy" id="3381663"/>
    <lineage>
        <taxon>Bacteria</taxon>
        <taxon>Bacillati</taxon>
        <taxon>Bacillota</taxon>
        <taxon>Clostridia</taxon>
        <taxon>Eubacteriales</taxon>
        <taxon>Clostridiaceae</taxon>
        <taxon>Clostridium</taxon>
    </lineage>
</organism>
<gene>
    <name evidence="3 5" type="primary">coaE</name>
    <name evidence="5" type="ORF">ACJDU8_04045</name>
</gene>
<name>A0ABW8SHD4_9CLOT</name>
<dbReference type="SUPFAM" id="SSF52540">
    <property type="entry name" value="P-loop containing nucleoside triphosphate hydrolases"/>
    <property type="match status" value="1"/>
</dbReference>
<evidence type="ECO:0000256" key="2">
    <source>
        <dbReference type="ARBA" id="ARBA00022840"/>
    </source>
</evidence>
<evidence type="ECO:0000313" key="6">
    <source>
        <dbReference type="Proteomes" id="UP001623660"/>
    </source>
</evidence>
<dbReference type="InterPro" id="IPR027417">
    <property type="entry name" value="P-loop_NTPase"/>
</dbReference>
<evidence type="ECO:0000256" key="4">
    <source>
        <dbReference type="NCBIfam" id="TIGR00152"/>
    </source>
</evidence>
<dbReference type="NCBIfam" id="TIGR00152">
    <property type="entry name" value="dephospho-CoA kinase"/>
    <property type="match status" value="1"/>
</dbReference>
<reference evidence="5 6" key="1">
    <citation type="submission" date="2024-11" db="EMBL/GenBank/DDBJ databases">
        <authorList>
            <person name="Heng Y.C."/>
            <person name="Lim A.C.H."/>
            <person name="Lee J.K.Y."/>
            <person name="Kittelmann S."/>
        </authorList>
    </citation>
    <scope>NUCLEOTIDE SEQUENCE [LARGE SCALE GENOMIC DNA]</scope>
    <source>
        <strain evidence="5 6">WILCCON 0269</strain>
    </source>
</reference>
<comment type="catalytic activity">
    <reaction evidence="3">
        <text>3'-dephospho-CoA + ATP = ADP + CoA + H(+)</text>
        <dbReference type="Rhea" id="RHEA:18245"/>
        <dbReference type="ChEBI" id="CHEBI:15378"/>
        <dbReference type="ChEBI" id="CHEBI:30616"/>
        <dbReference type="ChEBI" id="CHEBI:57287"/>
        <dbReference type="ChEBI" id="CHEBI:57328"/>
        <dbReference type="ChEBI" id="CHEBI:456216"/>
        <dbReference type="EC" id="2.7.1.24"/>
    </reaction>
</comment>
<accession>A0ABW8SHD4</accession>
<keyword evidence="2 3" id="KW-0067">ATP-binding</keyword>
<keyword evidence="3 5" id="KW-0418">Kinase</keyword>
<dbReference type="CDD" id="cd02022">
    <property type="entry name" value="DPCK"/>
    <property type="match status" value="1"/>
</dbReference>
<dbReference type="PANTHER" id="PTHR10695">
    <property type="entry name" value="DEPHOSPHO-COA KINASE-RELATED"/>
    <property type="match status" value="1"/>
</dbReference>